<organism evidence="1 2">
    <name type="scientific">Kitasatospora indigofera</name>
    <dbReference type="NCBI Taxonomy" id="67307"/>
    <lineage>
        <taxon>Bacteria</taxon>
        <taxon>Bacillati</taxon>
        <taxon>Actinomycetota</taxon>
        <taxon>Actinomycetes</taxon>
        <taxon>Kitasatosporales</taxon>
        <taxon>Streptomycetaceae</taxon>
        <taxon>Kitasatospora</taxon>
    </lineage>
</organism>
<reference evidence="1" key="2">
    <citation type="submission" date="2020-09" db="EMBL/GenBank/DDBJ databases">
        <authorList>
            <person name="Sun Q."/>
            <person name="Ohkuma M."/>
        </authorList>
    </citation>
    <scope>NUCLEOTIDE SEQUENCE</scope>
    <source>
        <strain evidence="1">JCM 4646</strain>
    </source>
</reference>
<accession>A0A919FCN5</accession>
<protein>
    <submittedName>
        <fullName evidence="1">Uncharacterized protein</fullName>
    </submittedName>
</protein>
<keyword evidence="2" id="KW-1185">Reference proteome</keyword>
<evidence type="ECO:0000313" key="1">
    <source>
        <dbReference type="EMBL" id="GHH61270.1"/>
    </source>
</evidence>
<dbReference type="Proteomes" id="UP000617734">
    <property type="component" value="Unassembled WGS sequence"/>
</dbReference>
<dbReference type="EMBL" id="BNBO01000002">
    <property type="protein sequence ID" value="GHH61270.1"/>
    <property type="molecule type" value="Genomic_DNA"/>
</dbReference>
<name>A0A919FCN5_9ACTN</name>
<dbReference type="GeneID" id="95351260"/>
<comment type="caution">
    <text evidence="1">The sequence shown here is derived from an EMBL/GenBank/DDBJ whole genome shotgun (WGS) entry which is preliminary data.</text>
</comment>
<dbReference type="AlphaFoldDB" id="A0A919FCN5"/>
<sequence length="74" mass="7723">MLTVIIFLAALGALTAGLAGYLAARRTGSTENVDGLLAEQERSAQARAARASFSSIAMHSTHGLTTDLLGKYDK</sequence>
<dbReference type="RefSeq" id="WP_190209279.1">
    <property type="nucleotide sequence ID" value="NZ_BNBO01000002.1"/>
</dbReference>
<reference evidence="1" key="1">
    <citation type="journal article" date="2014" name="Int. J. Syst. Evol. Microbiol.">
        <title>Complete genome sequence of Corynebacterium casei LMG S-19264T (=DSM 44701T), isolated from a smear-ripened cheese.</title>
        <authorList>
            <consortium name="US DOE Joint Genome Institute (JGI-PGF)"/>
            <person name="Walter F."/>
            <person name="Albersmeier A."/>
            <person name="Kalinowski J."/>
            <person name="Ruckert C."/>
        </authorList>
    </citation>
    <scope>NUCLEOTIDE SEQUENCE</scope>
    <source>
        <strain evidence="1">JCM 4646</strain>
    </source>
</reference>
<gene>
    <name evidence="1" type="ORF">GCM10018781_07390</name>
</gene>
<proteinExistence type="predicted"/>
<evidence type="ECO:0000313" key="2">
    <source>
        <dbReference type="Proteomes" id="UP000617734"/>
    </source>
</evidence>